<evidence type="ECO:0000313" key="2">
    <source>
        <dbReference type="Proteomes" id="UP000007050"/>
    </source>
</evidence>
<dbReference type="EMBL" id="FP929059">
    <property type="protein sequence ID" value="CBL33540.1"/>
    <property type="molecule type" value="Genomic_DNA"/>
</dbReference>
<reference evidence="1 2" key="1">
    <citation type="submission" date="2010-03" db="EMBL/GenBank/DDBJ databases">
        <title>The genome sequence of Eubacterium siraeum V10Sc8a.</title>
        <authorList>
            <consortium name="metaHIT consortium -- http://www.metahit.eu/"/>
            <person name="Pajon A."/>
            <person name="Turner K."/>
            <person name="Parkhill J."/>
            <person name="Duncan S."/>
            <person name="Flint H."/>
        </authorList>
    </citation>
    <scope>NUCLEOTIDE SEQUENCE [LARGE SCALE GENOMIC DNA]</scope>
    <source>
        <strain evidence="1 2">V10Sc8a</strain>
    </source>
</reference>
<dbReference type="Proteomes" id="UP000007050">
    <property type="component" value="Chromosome"/>
</dbReference>
<evidence type="ECO:0000313" key="1">
    <source>
        <dbReference type="EMBL" id="CBL33540.1"/>
    </source>
</evidence>
<dbReference type="HOGENOM" id="CLU_3061692_0_0_9"/>
<name>D4MIF7_9FIRM</name>
<accession>D4MIF7</accession>
<gene>
    <name evidence="1" type="ORF">ES1_03860</name>
</gene>
<organism evidence="1 2">
    <name type="scientific">[Eubacterium] siraeum V10Sc8a</name>
    <dbReference type="NCBI Taxonomy" id="717961"/>
    <lineage>
        <taxon>Bacteria</taxon>
        <taxon>Bacillati</taxon>
        <taxon>Bacillota</taxon>
        <taxon>Clostridia</taxon>
        <taxon>Eubacteriales</taxon>
        <taxon>Oscillospiraceae</taxon>
        <taxon>Oscillospiraceae incertae sedis</taxon>
    </lineage>
</organism>
<dbReference type="BioCyc" id="ESIR717961:G136L-306-MONOMER"/>
<dbReference type="KEGG" id="esr:ES1_03860"/>
<proteinExistence type="predicted"/>
<protein>
    <submittedName>
        <fullName evidence="1">Uncharacterized protein</fullName>
    </submittedName>
</protein>
<sequence length="53" mass="6136">MPSPKKVKAQLIFKHSKHKPYGYAKKHKGTALAEDRLYFFLVQETMPKNTGVF</sequence>
<reference evidence="1 2" key="2">
    <citation type="submission" date="2010-03" db="EMBL/GenBank/DDBJ databases">
        <authorList>
            <person name="Pajon A."/>
        </authorList>
    </citation>
    <scope>NUCLEOTIDE SEQUENCE [LARGE SCALE GENOMIC DNA]</scope>
    <source>
        <strain evidence="1 2">V10Sc8a</strain>
    </source>
</reference>
<dbReference type="AlphaFoldDB" id="D4MIF7"/>